<gene>
    <name evidence="1" type="ORF">L211DRAFT_842964</name>
</gene>
<dbReference type="EMBL" id="ML121597">
    <property type="protein sequence ID" value="RPB19137.1"/>
    <property type="molecule type" value="Genomic_DNA"/>
</dbReference>
<name>A0A3N4L8B3_9PEZI</name>
<protein>
    <submittedName>
        <fullName evidence="1">Uncharacterized protein</fullName>
    </submittedName>
</protein>
<dbReference type="Proteomes" id="UP000267821">
    <property type="component" value="Unassembled WGS sequence"/>
</dbReference>
<feature type="non-terminal residue" evidence="1">
    <location>
        <position position="55"/>
    </location>
</feature>
<accession>A0A3N4L8B3</accession>
<evidence type="ECO:0000313" key="1">
    <source>
        <dbReference type="EMBL" id="RPB19137.1"/>
    </source>
</evidence>
<evidence type="ECO:0000313" key="2">
    <source>
        <dbReference type="Proteomes" id="UP000267821"/>
    </source>
</evidence>
<sequence>MNHRVATFIMESIYKCNRRHYRPLLPTQEEKHQSTRWLKPTSCSVTTILQSYVSS</sequence>
<reference evidence="1 2" key="1">
    <citation type="journal article" date="2018" name="Nat. Ecol. Evol.">
        <title>Pezizomycetes genomes reveal the molecular basis of ectomycorrhizal truffle lifestyle.</title>
        <authorList>
            <person name="Murat C."/>
            <person name="Payen T."/>
            <person name="Noel B."/>
            <person name="Kuo A."/>
            <person name="Morin E."/>
            <person name="Chen J."/>
            <person name="Kohler A."/>
            <person name="Krizsan K."/>
            <person name="Balestrini R."/>
            <person name="Da Silva C."/>
            <person name="Montanini B."/>
            <person name="Hainaut M."/>
            <person name="Levati E."/>
            <person name="Barry K.W."/>
            <person name="Belfiori B."/>
            <person name="Cichocki N."/>
            <person name="Clum A."/>
            <person name="Dockter R.B."/>
            <person name="Fauchery L."/>
            <person name="Guy J."/>
            <person name="Iotti M."/>
            <person name="Le Tacon F."/>
            <person name="Lindquist E.A."/>
            <person name="Lipzen A."/>
            <person name="Malagnac F."/>
            <person name="Mello A."/>
            <person name="Molinier V."/>
            <person name="Miyauchi S."/>
            <person name="Poulain J."/>
            <person name="Riccioni C."/>
            <person name="Rubini A."/>
            <person name="Sitrit Y."/>
            <person name="Splivallo R."/>
            <person name="Traeger S."/>
            <person name="Wang M."/>
            <person name="Zifcakova L."/>
            <person name="Wipf D."/>
            <person name="Zambonelli A."/>
            <person name="Paolocci F."/>
            <person name="Nowrousian M."/>
            <person name="Ottonello S."/>
            <person name="Baldrian P."/>
            <person name="Spatafora J.W."/>
            <person name="Henrissat B."/>
            <person name="Nagy L.G."/>
            <person name="Aury J.M."/>
            <person name="Wincker P."/>
            <person name="Grigoriev I.V."/>
            <person name="Bonfante P."/>
            <person name="Martin F.M."/>
        </authorList>
    </citation>
    <scope>NUCLEOTIDE SEQUENCE [LARGE SCALE GENOMIC DNA]</scope>
    <source>
        <strain evidence="1 2">ATCC MYA-4762</strain>
    </source>
</reference>
<dbReference type="InParanoid" id="A0A3N4L8B3"/>
<proteinExistence type="predicted"/>
<dbReference type="AlphaFoldDB" id="A0A3N4L8B3"/>
<keyword evidence="2" id="KW-1185">Reference proteome</keyword>
<organism evidence="1 2">
    <name type="scientific">Terfezia boudieri ATCC MYA-4762</name>
    <dbReference type="NCBI Taxonomy" id="1051890"/>
    <lineage>
        <taxon>Eukaryota</taxon>
        <taxon>Fungi</taxon>
        <taxon>Dikarya</taxon>
        <taxon>Ascomycota</taxon>
        <taxon>Pezizomycotina</taxon>
        <taxon>Pezizomycetes</taxon>
        <taxon>Pezizales</taxon>
        <taxon>Pezizaceae</taxon>
        <taxon>Terfezia</taxon>
    </lineage>
</organism>